<sequence length="227" mass="24632">MQVFSDFDGTISIQDVTDIVLSNFADPEWEEIEKQWKDGLIGSADCMRRQIALIRASRGELGALLDTVAIDPGFKSFLDYCRVAGVPVSVVSDGVDHFIRHVLLRNGIADLPVIANRLTYRLVDGREAYALSPALTAAGCSSGSGVCKCHVIWGIEPHIYIGDGRSDFCVAGMADLVFAKDRLADYCTDHGIPFIGFADFTDLRSKLKAVLPGIARQGRAVPQSQIA</sequence>
<dbReference type="Pfam" id="PF12710">
    <property type="entry name" value="HAD"/>
    <property type="match status" value="1"/>
</dbReference>
<evidence type="ECO:0000256" key="1">
    <source>
        <dbReference type="ARBA" id="ARBA00022801"/>
    </source>
</evidence>
<dbReference type="InterPro" id="IPR023214">
    <property type="entry name" value="HAD_sf"/>
</dbReference>
<dbReference type="PANTHER" id="PTHR28181:SF2">
    <property type="entry name" value="PHOSPHORIC MONOESTER HYDROLASE"/>
    <property type="match status" value="1"/>
</dbReference>
<proteinExistence type="predicted"/>
<evidence type="ECO:0000313" key="2">
    <source>
        <dbReference type="EMBL" id="OAP89620.1"/>
    </source>
</evidence>
<dbReference type="Gene3D" id="3.90.1470.20">
    <property type="match status" value="1"/>
</dbReference>
<name>A0A179BDZ5_RHILE</name>
<dbReference type="GO" id="GO:0016791">
    <property type="term" value="F:phosphatase activity"/>
    <property type="evidence" value="ECO:0007669"/>
    <property type="project" value="InterPro"/>
</dbReference>
<dbReference type="InterPro" id="IPR006384">
    <property type="entry name" value="HAD_hydro_PyrdxlP_Pase-like"/>
</dbReference>
<accession>A0A179BDZ5</accession>
<dbReference type="InterPro" id="IPR036412">
    <property type="entry name" value="HAD-like_sf"/>
</dbReference>
<dbReference type="AlphaFoldDB" id="A0A179BDZ5"/>
<organism evidence="2">
    <name type="scientific">Rhizobium leguminosarum</name>
    <dbReference type="NCBI Taxonomy" id="384"/>
    <lineage>
        <taxon>Bacteria</taxon>
        <taxon>Pseudomonadati</taxon>
        <taxon>Pseudomonadota</taxon>
        <taxon>Alphaproteobacteria</taxon>
        <taxon>Hyphomicrobiales</taxon>
        <taxon>Rhizobiaceae</taxon>
        <taxon>Rhizobium/Agrobacterium group</taxon>
        <taxon>Rhizobium</taxon>
    </lineage>
</organism>
<keyword evidence="1" id="KW-0378">Hydrolase</keyword>
<dbReference type="EMBL" id="LWBS01000431">
    <property type="protein sequence ID" value="OAP89620.1"/>
    <property type="molecule type" value="Genomic_DNA"/>
</dbReference>
<reference evidence="2" key="1">
    <citation type="submission" date="2016-04" db="EMBL/GenBank/DDBJ databases">
        <title>Fast-growing isolate from the root nodules of Vavilovia formosa.</title>
        <authorList>
            <person name="Kimeklis A."/>
            <person name="Safronova V."/>
            <person name="Belimov A."/>
            <person name="Andronov E."/>
        </authorList>
    </citation>
    <scope>NUCLEOTIDE SEQUENCE [LARGE SCALE GENOMIC DNA]</scope>
    <source>
        <strain evidence="2">Vaf-46</strain>
    </source>
</reference>
<dbReference type="Gene3D" id="3.40.50.1000">
    <property type="entry name" value="HAD superfamily/HAD-like"/>
    <property type="match status" value="1"/>
</dbReference>
<gene>
    <name evidence="2" type="ORF">A4U53_31925</name>
</gene>
<dbReference type="NCBIfam" id="TIGR01488">
    <property type="entry name" value="HAD-SF-IB"/>
    <property type="match status" value="1"/>
</dbReference>
<dbReference type="SUPFAM" id="SSF56784">
    <property type="entry name" value="HAD-like"/>
    <property type="match status" value="1"/>
</dbReference>
<protein>
    <submittedName>
        <fullName evidence="2">Phosphoserine phosphatase</fullName>
    </submittedName>
</protein>
<dbReference type="InterPro" id="IPR050849">
    <property type="entry name" value="HAD-like_hydrolase_phosphatase"/>
</dbReference>
<dbReference type="NCBIfam" id="TIGR01489">
    <property type="entry name" value="DKMTPPase-SF"/>
    <property type="match status" value="1"/>
</dbReference>
<dbReference type="PANTHER" id="PTHR28181">
    <property type="entry name" value="UPF0655 PROTEIN YCR015C"/>
    <property type="match status" value="1"/>
</dbReference>
<comment type="caution">
    <text evidence="2">The sequence shown here is derived from an EMBL/GenBank/DDBJ whole genome shotgun (WGS) entry which is preliminary data.</text>
</comment>